<reference evidence="1 2" key="1">
    <citation type="submission" date="2019-02" db="EMBL/GenBank/DDBJ databases">
        <title>Deep-cultivation of Planctomycetes and their phenomic and genomic characterization uncovers novel biology.</title>
        <authorList>
            <person name="Wiegand S."/>
            <person name="Jogler M."/>
            <person name="Boedeker C."/>
            <person name="Pinto D."/>
            <person name="Vollmers J."/>
            <person name="Rivas-Marin E."/>
            <person name="Kohn T."/>
            <person name="Peeters S.H."/>
            <person name="Heuer A."/>
            <person name="Rast P."/>
            <person name="Oberbeckmann S."/>
            <person name="Bunk B."/>
            <person name="Jeske O."/>
            <person name="Meyerdierks A."/>
            <person name="Storesund J.E."/>
            <person name="Kallscheuer N."/>
            <person name="Luecker S."/>
            <person name="Lage O.M."/>
            <person name="Pohl T."/>
            <person name="Merkel B.J."/>
            <person name="Hornburger P."/>
            <person name="Mueller R.-W."/>
            <person name="Bruemmer F."/>
            <person name="Labrenz M."/>
            <person name="Spormann A.M."/>
            <person name="Op den Camp H."/>
            <person name="Overmann J."/>
            <person name="Amann R."/>
            <person name="Jetten M.S.M."/>
            <person name="Mascher T."/>
            <person name="Medema M.H."/>
            <person name="Devos D.P."/>
            <person name="Kaster A.-K."/>
            <person name="Ovreas L."/>
            <person name="Rohde M."/>
            <person name="Galperin M.Y."/>
            <person name="Jogler C."/>
        </authorList>
    </citation>
    <scope>NUCLEOTIDE SEQUENCE [LARGE SCALE GENOMIC DNA]</scope>
    <source>
        <strain evidence="1 2">Spb1</strain>
    </source>
</reference>
<sequence>MSGIVVQVALAAVMQVGQPAPQETPGIPVIPQAYQQYGFGGQAETRHPYDTQQNWVHGYFQEIPAYRGHALFRPYNYKHVLSQSQTAGGWGMNPNLAYSQQFWHRYQDQATMLKMSQTGPQGLPNTGPFPGYVASPMPPVDGSLYPVSYAPEYSPQVGYTPAVPYQYQSAPAVQSAPAPAGYPVMGFQPPAGAPVTYYELQEHLGSPVVPAGSYAPAPSIPVNSGPIPVTSGPMLPLPPSSR</sequence>
<accession>A0A518GIN0</accession>
<gene>
    <name evidence="1" type="ORF">Spb1_03170</name>
</gene>
<evidence type="ECO:0000313" key="2">
    <source>
        <dbReference type="Proteomes" id="UP000315349"/>
    </source>
</evidence>
<dbReference type="EMBL" id="CP036299">
    <property type="protein sequence ID" value="QDV28454.1"/>
    <property type="molecule type" value="Genomic_DNA"/>
</dbReference>
<evidence type="ECO:0000313" key="1">
    <source>
        <dbReference type="EMBL" id="QDV28454.1"/>
    </source>
</evidence>
<dbReference type="RefSeq" id="WP_145294728.1">
    <property type="nucleotide sequence ID" value="NZ_CP036299.1"/>
</dbReference>
<proteinExistence type="predicted"/>
<dbReference type="OrthoDB" id="212148at2"/>
<dbReference type="Proteomes" id="UP000315349">
    <property type="component" value="Chromosome"/>
</dbReference>
<dbReference type="AlphaFoldDB" id="A0A518GIN0"/>
<name>A0A518GIN0_9PLAN</name>
<protein>
    <submittedName>
        <fullName evidence="1">Uncharacterized protein</fullName>
    </submittedName>
</protein>
<dbReference type="KEGG" id="peh:Spb1_03170"/>
<keyword evidence="2" id="KW-1185">Reference proteome</keyword>
<organism evidence="1 2">
    <name type="scientific">Planctopirus ephydatiae</name>
    <dbReference type="NCBI Taxonomy" id="2528019"/>
    <lineage>
        <taxon>Bacteria</taxon>
        <taxon>Pseudomonadati</taxon>
        <taxon>Planctomycetota</taxon>
        <taxon>Planctomycetia</taxon>
        <taxon>Planctomycetales</taxon>
        <taxon>Planctomycetaceae</taxon>
        <taxon>Planctopirus</taxon>
    </lineage>
</organism>